<organism evidence="3 4">
    <name type="scientific">Microlunatus capsulatus</name>
    <dbReference type="NCBI Taxonomy" id="99117"/>
    <lineage>
        <taxon>Bacteria</taxon>
        <taxon>Bacillati</taxon>
        <taxon>Actinomycetota</taxon>
        <taxon>Actinomycetes</taxon>
        <taxon>Propionibacteriales</taxon>
        <taxon>Propionibacteriaceae</taxon>
        <taxon>Microlunatus</taxon>
    </lineage>
</organism>
<comment type="caution">
    <text evidence="3">The sequence shown here is derived from an EMBL/GenBank/DDBJ whole genome shotgun (WGS) entry which is preliminary data.</text>
</comment>
<protein>
    <submittedName>
        <fullName evidence="3">Uncharacterized protein</fullName>
    </submittedName>
</protein>
<dbReference type="EMBL" id="JAGIOB010000001">
    <property type="protein sequence ID" value="MBP2418062.1"/>
    <property type="molecule type" value="Genomic_DNA"/>
</dbReference>
<evidence type="ECO:0000313" key="3">
    <source>
        <dbReference type="EMBL" id="MBP2418062.1"/>
    </source>
</evidence>
<dbReference type="Pfam" id="PF20554">
    <property type="entry name" value="DUF6766"/>
    <property type="match status" value="1"/>
</dbReference>
<dbReference type="RefSeq" id="WP_210057287.1">
    <property type="nucleotide sequence ID" value="NZ_BAAAMH010000010.1"/>
</dbReference>
<keyword evidence="2" id="KW-0472">Membrane</keyword>
<dbReference type="Proteomes" id="UP000758168">
    <property type="component" value="Unassembled WGS sequence"/>
</dbReference>
<gene>
    <name evidence="3" type="ORF">JOF54_002984</name>
</gene>
<feature type="region of interest" description="Disordered" evidence="1">
    <location>
        <begin position="102"/>
        <end position="126"/>
    </location>
</feature>
<keyword evidence="4" id="KW-1185">Reference proteome</keyword>
<accession>A0ABS4ZBH8</accession>
<proteinExistence type="predicted"/>
<sequence>MHAVGQAVRPRAGAARFVHDNGLTLFFGGLLLLALVGQSVAGLLEFNSQQVAAGLEEVGYLHYLTTSDFAVDVAENWQSEFLQFFLYILATVWLVQRGSSESKDVDEAGPESDQDQQVGAHASEDSPRWARAGGLRLALYSRSLGVVMGTIFALSWLAQSVAGRAAYNAQQLSQYQDPVSWPGYVGSPDFWSRTLQNWQSEFLAVAAMAALSIYLRQRGSSESKPVGSPHPTTGEEG</sequence>
<reference evidence="3 4" key="1">
    <citation type="submission" date="2021-03" db="EMBL/GenBank/DDBJ databases">
        <title>Sequencing the genomes of 1000 actinobacteria strains.</title>
        <authorList>
            <person name="Klenk H.-P."/>
        </authorList>
    </citation>
    <scope>NUCLEOTIDE SEQUENCE [LARGE SCALE GENOMIC DNA]</scope>
    <source>
        <strain evidence="3 4">DSM 12936</strain>
    </source>
</reference>
<name>A0ABS4ZBH8_9ACTN</name>
<feature type="transmembrane region" description="Helical" evidence="2">
    <location>
        <begin position="21"/>
        <end position="41"/>
    </location>
</feature>
<keyword evidence="2" id="KW-1133">Transmembrane helix</keyword>
<evidence type="ECO:0000313" key="4">
    <source>
        <dbReference type="Proteomes" id="UP000758168"/>
    </source>
</evidence>
<evidence type="ECO:0000256" key="2">
    <source>
        <dbReference type="SAM" id="Phobius"/>
    </source>
</evidence>
<evidence type="ECO:0000256" key="1">
    <source>
        <dbReference type="SAM" id="MobiDB-lite"/>
    </source>
</evidence>
<keyword evidence="2" id="KW-0812">Transmembrane</keyword>
<dbReference type="InterPro" id="IPR046657">
    <property type="entry name" value="DUF6766"/>
</dbReference>